<protein>
    <submittedName>
        <fullName evidence="1">Uncharacterized protein</fullName>
    </submittedName>
</protein>
<organism evidence="1 2">
    <name type="scientific">Heracleum sosnowskyi</name>
    <dbReference type="NCBI Taxonomy" id="360622"/>
    <lineage>
        <taxon>Eukaryota</taxon>
        <taxon>Viridiplantae</taxon>
        <taxon>Streptophyta</taxon>
        <taxon>Embryophyta</taxon>
        <taxon>Tracheophyta</taxon>
        <taxon>Spermatophyta</taxon>
        <taxon>Magnoliopsida</taxon>
        <taxon>eudicotyledons</taxon>
        <taxon>Gunneridae</taxon>
        <taxon>Pentapetalae</taxon>
        <taxon>asterids</taxon>
        <taxon>campanulids</taxon>
        <taxon>Apiales</taxon>
        <taxon>Apiaceae</taxon>
        <taxon>Apioideae</taxon>
        <taxon>apioid superclade</taxon>
        <taxon>Tordylieae</taxon>
        <taxon>Tordyliinae</taxon>
        <taxon>Heracleum</taxon>
    </lineage>
</organism>
<evidence type="ECO:0000313" key="2">
    <source>
        <dbReference type="Proteomes" id="UP001237642"/>
    </source>
</evidence>
<dbReference type="AlphaFoldDB" id="A0AAD8ML63"/>
<keyword evidence="2" id="KW-1185">Reference proteome</keyword>
<gene>
    <name evidence="1" type="ORF">POM88_032980</name>
</gene>
<evidence type="ECO:0000313" key="1">
    <source>
        <dbReference type="EMBL" id="KAK1376787.1"/>
    </source>
</evidence>
<sequence length="125" mass="14560">MLLKTELDALESESRGITLISDRLKGLVMGQWHNCGSLFAKTDDAQMETDTPTVVALMETDSVDETTMVNLLPRAVFKLKLMMIKWRLILLLLLIRRMRKMKWNLLLRRMTAVPLETKCYMWISE</sequence>
<reference evidence="1" key="1">
    <citation type="submission" date="2023-02" db="EMBL/GenBank/DDBJ databases">
        <title>Genome of toxic invasive species Heracleum sosnowskyi carries increased number of genes despite the absence of recent whole-genome duplications.</title>
        <authorList>
            <person name="Schelkunov M."/>
            <person name="Shtratnikova V."/>
            <person name="Makarenko M."/>
            <person name="Klepikova A."/>
            <person name="Omelchenko D."/>
            <person name="Novikova G."/>
            <person name="Obukhova E."/>
            <person name="Bogdanov V."/>
            <person name="Penin A."/>
            <person name="Logacheva M."/>
        </authorList>
    </citation>
    <scope>NUCLEOTIDE SEQUENCE</scope>
    <source>
        <strain evidence="1">Hsosn_3</strain>
        <tissue evidence="1">Leaf</tissue>
    </source>
</reference>
<proteinExistence type="predicted"/>
<dbReference type="EMBL" id="JAUIZM010000007">
    <property type="protein sequence ID" value="KAK1376787.1"/>
    <property type="molecule type" value="Genomic_DNA"/>
</dbReference>
<comment type="caution">
    <text evidence="1">The sequence shown here is derived from an EMBL/GenBank/DDBJ whole genome shotgun (WGS) entry which is preliminary data.</text>
</comment>
<accession>A0AAD8ML63</accession>
<reference evidence="1" key="2">
    <citation type="submission" date="2023-05" db="EMBL/GenBank/DDBJ databases">
        <authorList>
            <person name="Schelkunov M.I."/>
        </authorList>
    </citation>
    <scope>NUCLEOTIDE SEQUENCE</scope>
    <source>
        <strain evidence="1">Hsosn_3</strain>
        <tissue evidence="1">Leaf</tissue>
    </source>
</reference>
<name>A0AAD8ML63_9APIA</name>
<dbReference type="Proteomes" id="UP001237642">
    <property type="component" value="Unassembled WGS sequence"/>
</dbReference>